<dbReference type="GO" id="GO:0031213">
    <property type="term" value="C:RSF complex"/>
    <property type="evidence" value="ECO:0007669"/>
    <property type="project" value="InterPro"/>
</dbReference>
<organism evidence="2 3">
    <name type="scientific">Daucus carota subsp. sativus</name>
    <name type="common">Carrot</name>
    <dbReference type="NCBI Taxonomy" id="79200"/>
    <lineage>
        <taxon>Eukaryota</taxon>
        <taxon>Viridiplantae</taxon>
        <taxon>Streptophyta</taxon>
        <taxon>Embryophyta</taxon>
        <taxon>Tracheophyta</taxon>
        <taxon>Spermatophyta</taxon>
        <taxon>Magnoliopsida</taxon>
        <taxon>eudicotyledons</taxon>
        <taxon>Gunneridae</taxon>
        <taxon>Pentapetalae</taxon>
        <taxon>asterids</taxon>
        <taxon>campanulids</taxon>
        <taxon>Apiales</taxon>
        <taxon>Apiaceae</taxon>
        <taxon>Apioideae</taxon>
        <taxon>Scandiceae</taxon>
        <taxon>Daucinae</taxon>
        <taxon>Daucus</taxon>
        <taxon>Daucus sect. Daucus</taxon>
    </lineage>
</organism>
<dbReference type="Proteomes" id="UP000077755">
    <property type="component" value="Chromosome 2"/>
</dbReference>
<feature type="compositionally biased region" description="Basic residues" evidence="1">
    <location>
        <begin position="459"/>
        <end position="472"/>
    </location>
</feature>
<accession>A0AAF0WE20</accession>
<proteinExistence type="predicted"/>
<protein>
    <recommendedName>
        <fullName evidence="4">DDT domain-containing protein</fullName>
    </recommendedName>
</protein>
<dbReference type="EMBL" id="CP093344">
    <property type="protein sequence ID" value="WOG87822.1"/>
    <property type="molecule type" value="Genomic_DNA"/>
</dbReference>
<keyword evidence="3" id="KW-1185">Reference proteome</keyword>
<dbReference type="KEGG" id="dcr:108206966"/>
<evidence type="ECO:0008006" key="4">
    <source>
        <dbReference type="Google" id="ProtNLM"/>
    </source>
</evidence>
<sequence>MDVTDDRKLAPSSVIDHRTKLRRRCELATVLNFLTVFEPLLKSKMKVTAEDIEMAIIEPNELLSKLHVMLLKGIPPVSKMLDRTDAWVTVLCKKLSDWWPWVANGDLPLTVNKGKEISEYKELEPTTRLVVLKALCEIRLQQDDAVSYINNAMKTGSEVSTFQKHRICGDEKGTSYWVDGDASIGYRLYKEVRKFESKQNDEGDGYFPAIDIQWETLATSLEEFRKVVVDFSSSKIKLEVDVCKTVEANVLPVLEKLHKKRERAVKQQKSREMILSGSQFSGLTRTCRTRTAVCYTFDEYDKRISEAISVQQQQTKKRKTTKEPVAVKKHSDNEKETETASEETMDRIEESEHCNSKKETENTSQEILQSDMKVQNDIVADSETESENHQDVDIDDNMQSQDIVSDSETESESHHDGDIDDNSDVEWDEDINDASSEDGIASNSSDKENKNLDKNHVTCARRRQGLPQRKRVAGVVSPAQENSNKGAKARPRGRLTRKDSLDSFVAPDSEGESSPADTSGRSSSGNLSDDSVRR</sequence>
<dbReference type="AlphaFoldDB" id="A0AAF0WE20"/>
<evidence type="ECO:0000313" key="2">
    <source>
        <dbReference type="EMBL" id="WOG87822.1"/>
    </source>
</evidence>
<feature type="region of interest" description="Disordered" evidence="1">
    <location>
        <begin position="382"/>
        <end position="534"/>
    </location>
</feature>
<feature type="compositionally biased region" description="Basic and acidic residues" evidence="1">
    <location>
        <begin position="445"/>
        <end position="456"/>
    </location>
</feature>
<feature type="region of interest" description="Disordered" evidence="1">
    <location>
        <begin position="309"/>
        <end position="364"/>
    </location>
</feature>
<evidence type="ECO:0000256" key="1">
    <source>
        <dbReference type="SAM" id="MobiDB-lite"/>
    </source>
</evidence>
<feature type="compositionally biased region" description="Basic and acidic residues" evidence="1">
    <location>
        <begin position="321"/>
        <end position="361"/>
    </location>
</feature>
<feature type="compositionally biased region" description="Polar residues" evidence="1">
    <location>
        <begin position="515"/>
        <end position="534"/>
    </location>
</feature>
<dbReference type="PANTHER" id="PTHR14296">
    <property type="entry name" value="REMODELING AND SPACING FACTOR 1"/>
    <property type="match status" value="1"/>
</dbReference>
<name>A0AAF0WE20_DAUCS</name>
<feature type="compositionally biased region" description="Acidic residues" evidence="1">
    <location>
        <begin position="418"/>
        <end position="436"/>
    </location>
</feature>
<reference evidence="2" key="1">
    <citation type="journal article" date="2016" name="Nat. Genet.">
        <title>A high-quality carrot genome assembly provides new insights into carotenoid accumulation and asterid genome evolution.</title>
        <authorList>
            <person name="Iorizzo M."/>
            <person name="Ellison S."/>
            <person name="Senalik D."/>
            <person name="Zeng P."/>
            <person name="Satapoomin P."/>
            <person name="Huang J."/>
            <person name="Bowman M."/>
            <person name="Iovene M."/>
            <person name="Sanseverino W."/>
            <person name="Cavagnaro P."/>
            <person name="Yildiz M."/>
            <person name="Macko-Podgorni A."/>
            <person name="Moranska E."/>
            <person name="Grzebelus E."/>
            <person name="Grzebelus D."/>
            <person name="Ashrafi H."/>
            <person name="Zheng Z."/>
            <person name="Cheng S."/>
            <person name="Spooner D."/>
            <person name="Van Deynze A."/>
            <person name="Simon P."/>
        </authorList>
    </citation>
    <scope>NUCLEOTIDE SEQUENCE</scope>
    <source>
        <tissue evidence="2">Leaf</tissue>
    </source>
</reference>
<evidence type="ECO:0000313" key="3">
    <source>
        <dbReference type="Proteomes" id="UP000077755"/>
    </source>
</evidence>
<dbReference type="InterPro" id="IPR028938">
    <property type="entry name" value="Rsf1-like"/>
</dbReference>
<dbReference type="PANTHER" id="PTHR14296:SF12">
    <property type="entry name" value="DDT DOMAIN-CONTAINING PROTEIN DDR4 ISOFORM X1"/>
    <property type="match status" value="1"/>
</dbReference>
<dbReference type="GO" id="GO:0006355">
    <property type="term" value="P:regulation of DNA-templated transcription"/>
    <property type="evidence" value="ECO:0007669"/>
    <property type="project" value="InterPro"/>
</dbReference>
<gene>
    <name evidence="2" type="ORF">DCAR_0207054</name>
</gene>
<reference evidence="2" key="2">
    <citation type="submission" date="2022-03" db="EMBL/GenBank/DDBJ databases">
        <title>Draft title - Genomic analysis of global carrot germplasm unveils the trajectory of domestication and the origin of high carotenoid orange carrot.</title>
        <authorList>
            <person name="Iorizzo M."/>
            <person name="Ellison S."/>
            <person name="Senalik D."/>
            <person name="Macko-Podgorni A."/>
            <person name="Grzebelus D."/>
            <person name="Bostan H."/>
            <person name="Rolling W."/>
            <person name="Curaba J."/>
            <person name="Simon P."/>
        </authorList>
    </citation>
    <scope>NUCLEOTIDE SEQUENCE</scope>
    <source>
        <tissue evidence="2">Leaf</tissue>
    </source>
</reference>